<proteinExistence type="predicted"/>
<dbReference type="InterPro" id="IPR027417">
    <property type="entry name" value="P-loop_NTPase"/>
</dbReference>
<dbReference type="InterPro" id="IPR003593">
    <property type="entry name" value="AAA+_ATPase"/>
</dbReference>
<dbReference type="GO" id="GO:0005524">
    <property type="term" value="F:ATP binding"/>
    <property type="evidence" value="ECO:0007669"/>
    <property type="project" value="UniProtKB-KW"/>
</dbReference>
<keyword evidence="2 4" id="KW-0067">ATP-binding</keyword>
<evidence type="ECO:0000256" key="1">
    <source>
        <dbReference type="ARBA" id="ARBA00022741"/>
    </source>
</evidence>
<name>A0A0K1JJE6_9MICO</name>
<gene>
    <name evidence="4" type="ORF">VV02_14810</name>
</gene>
<feature type="domain" description="ABC transporter" evidence="3">
    <location>
        <begin position="5"/>
        <end position="245"/>
    </location>
</feature>
<dbReference type="Gene3D" id="3.40.50.300">
    <property type="entry name" value="P-loop containing nucleotide triphosphate hydrolases"/>
    <property type="match status" value="1"/>
</dbReference>
<dbReference type="PANTHER" id="PTHR43158:SF2">
    <property type="entry name" value="SKFA PEPTIDE EXPORT ATP-BINDING PROTEIN SKFE"/>
    <property type="match status" value="1"/>
</dbReference>
<keyword evidence="5" id="KW-1185">Reference proteome</keyword>
<evidence type="ECO:0000256" key="2">
    <source>
        <dbReference type="ARBA" id="ARBA00022840"/>
    </source>
</evidence>
<accession>A0A0K1JJE6</accession>
<dbReference type="RefSeq" id="WP_052592613.1">
    <property type="nucleotide sequence ID" value="NZ_CP011112.1"/>
</dbReference>
<evidence type="ECO:0000313" key="4">
    <source>
        <dbReference type="EMBL" id="AKU16842.1"/>
    </source>
</evidence>
<evidence type="ECO:0000313" key="5">
    <source>
        <dbReference type="Proteomes" id="UP000066480"/>
    </source>
</evidence>
<dbReference type="FunFam" id="3.40.50.300:FF:001031">
    <property type="entry name" value="Iron ABC transporter ATP-binding protein"/>
    <property type="match status" value="1"/>
</dbReference>
<sequence length="260" mass="27872">MSDVLALAGVSVVRGAQRLLDDVTWEVEEGERWVVLGPNGAGKTTLLQLAAGRIHPTTGVAGVLSEVLGAVDVFELRPRIGLASASIAERIPGSERVSDVVVTASYGMVGRWREKYDDLDHARARELLGALGALHLADRTFGTLSEGERKRVQIARALMTDPELMLLDEPAAGLDLGGREDLVARLGRLAQDVTAPAMVLVTHHVEEIPPGFTDVLMLRAGRVVAAGPLELTLTADNLSATFDTPLVLDRHGDRWSARAR</sequence>
<dbReference type="SUPFAM" id="SSF52540">
    <property type="entry name" value="P-loop containing nucleoside triphosphate hydrolases"/>
    <property type="match status" value="1"/>
</dbReference>
<dbReference type="AlphaFoldDB" id="A0A0K1JJE6"/>
<dbReference type="Proteomes" id="UP000066480">
    <property type="component" value="Chromosome"/>
</dbReference>
<dbReference type="OrthoDB" id="9789994at2"/>
<dbReference type="KEGG" id="lmoi:VV02_14810"/>
<dbReference type="InterPro" id="IPR003439">
    <property type="entry name" value="ABC_transporter-like_ATP-bd"/>
</dbReference>
<keyword evidence="1" id="KW-0547">Nucleotide-binding</keyword>
<dbReference type="EMBL" id="CP011112">
    <property type="protein sequence ID" value="AKU16842.1"/>
    <property type="molecule type" value="Genomic_DNA"/>
</dbReference>
<dbReference type="STRING" id="571913.VV02_14810"/>
<reference evidence="4 5" key="1">
    <citation type="submission" date="2015-03" db="EMBL/GenBank/DDBJ databases">
        <title>Luteipulveratus halotolerans sp. nov., a novel actinobacterium (Dermacoccaceae) from Sarawak, Malaysia.</title>
        <authorList>
            <person name="Juboi H."/>
            <person name="Basik A."/>
            <person name="Shamsul S.S."/>
            <person name="Arnold P."/>
            <person name="Schmitt E.K."/>
            <person name="Sanglier J.-J."/>
            <person name="Yeo T."/>
        </authorList>
    </citation>
    <scope>NUCLEOTIDE SEQUENCE [LARGE SCALE GENOMIC DNA]</scope>
    <source>
        <strain evidence="4 5">MN07-A0370</strain>
    </source>
</reference>
<protein>
    <submittedName>
        <fullName evidence="4">Iron ABC transporter ATP-binding protein</fullName>
    </submittedName>
</protein>
<dbReference type="Pfam" id="PF00005">
    <property type="entry name" value="ABC_tran"/>
    <property type="match status" value="1"/>
</dbReference>
<dbReference type="PANTHER" id="PTHR43158">
    <property type="entry name" value="SKFA PEPTIDE EXPORT ATP-BINDING PROTEIN SKFE"/>
    <property type="match status" value="1"/>
</dbReference>
<dbReference type="PROSITE" id="PS50893">
    <property type="entry name" value="ABC_TRANSPORTER_2"/>
    <property type="match status" value="1"/>
</dbReference>
<dbReference type="GO" id="GO:0016887">
    <property type="term" value="F:ATP hydrolysis activity"/>
    <property type="evidence" value="ECO:0007669"/>
    <property type="project" value="InterPro"/>
</dbReference>
<dbReference type="SMART" id="SM00382">
    <property type="entry name" value="AAA"/>
    <property type="match status" value="1"/>
</dbReference>
<dbReference type="PATRIC" id="fig|571913.6.peg.3010"/>
<organism evidence="4 5">
    <name type="scientific">Luteipulveratus mongoliensis</name>
    <dbReference type="NCBI Taxonomy" id="571913"/>
    <lineage>
        <taxon>Bacteria</taxon>
        <taxon>Bacillati</taxon>
        <taxon>Actinomycetota</taxon>
        <taxon>Actinomycetes</taxon>
        <taxon>Micrococcales</taxon>
        <taxon>Dermacoccaceae</taxon>
        <taxon>Luteipulveratus</taxon>
    </lineage>
</organism>
<evidence type="ECO:0000259" key="3">
    <source>
        <dbReference type="PROSITE" id="PS50893"/>
    </source>
</evidence>